<gene>
    <name evidence="1" type="ORF">EL06_23600</name>
</gene>
<dbReference type="Proteomes" id="UP000885362">
    <property type="component" value="Unassembled WGS sequence"/>
</dbReference>
<dbReference type="EMBL" id="RSHK01000032">
    <property type="protein sequence ID" value="MIE72310.1"/>
    <property type="molecule type" value="Genomic_DNA"/>
</dbReference>
<accession>A0A6C8Y283</accession>
<evidence type="ECO:0000313" key="1">
    <source>
        <dbReference type="EMBL" id="MIE72310.1"/>
    </source>
</evidence>
<comment type="caution">
    <text evidence="1">The sequence shown here is derived from an EMBL/GenBank/DDBJ whole genome shotgun (WGS) entry which is preliminary data.</text>
</comment>
<sequence length="212" mass="23933">MNTEITLKGITILRSGYSERGFTSAGIILAVYHNSSNKTINVKYMGCHIGYISHIHYGDLPDGGVELRGDISFPLSNLIAHREILNNKDVYPTCIIETASGANEAQLSKVILFTEEEREFDEQEPLNLSELRELFEDNVKPAATAEQQGDEPYIYAPGMNRDDIIKWLKSIILDLNTINDGEARIRILEESCKELKTELVEIESFLRKTIRA</sequence>
<reference evidence="1" key="1">
    <citation type="submission" date="2018-08" db="EMBL/GenBank/DDBJ databases">
        <authorList>
            <consortium name="GenomeTrakr network: Whole genome sequencing for foodborne pathogen traceback"/>
        </authorList>
    </citation>
    <scope>NUCLEOTIDE SEQUENCE [LARGE SCALE GENOMIC DNA]</scope>
    <source>
        <strain evidence="1">FMA0132</strain>
    </source>
</reference>
<dbReference type="AlphaFoldDB" id="A0A6C8Y283"/>
<proteinExistence type="predicted"/>
<organism evidence="1">
    <name type="scientific">Salmonella diarizonae</name>
    <dbReference type="NCBI Taxonomy" id="59204"/>
    <lineage>
        <taxon>Bacteria</taxon>
        <taxon>Pseudomonadati</taxon>
        <taxon>Pseudomonadota</taxon>
        <taxon>Gammaproteobacteria</taxon>
        <taxon>Enterobacterales</taxon>
        <taxon>Enterobacteriaceae</taxon>
        <taxon>Salmonella</taxon>
    </lineage>
</organism>
<name>A0A6C8Y283_SALDZ</name>
<protein>
    <submittedName>
        <fullName evidence="1">Uncharacterized protein</fullName>
    </submittedName>
</protein>